<dbReference type="STRING" id="86416.Clopa_0090"/>
<organism evidence="3 4">
    <name type="scientific">Clostridium pasteurianum BC1</name>
    <dbReference type="NCBI Taxonomy" id="86416"/>
    <lineage>
        <taxon>Bacteria</taxon>
        <taxon>Bacillati</taxon>
        <taxon>Bacillota</taxon>
        <taxon>Clostridia</taxon>
        <taxon>Eubacteriales</taxon>
        <taxon>Clostridiaceae</taxon>
        <taxon>Clostridium</taxon>
    </lineage>
</organism>
<gene>
    <name evidence="3" type="ORF">Clopa_0090</name>
</gene>
<evidence type="ECO:0000313" key="4">
    <source>
        <dbReference type="Proteomes" id="UP000013523"/>
    </source>
</evidence>
<keyword evidence="4" id="KW-1185">Reference proteome</keyword>
<evidence type="ECO:0000256" key="1">
    <source>
        <dbReference type="ARBA" id="ARBA00023125"/>
    </source>
</evidence>
<evidence type="ECO:0000313" key="3">
    <source>
        <dbReference type="EMBL" id="AGK95190.1"/>
    </source>
</evidence>
<dbReference type="EMBL" id="CP003261">
    <property type="protein sequence ID" value="AGK95190.1"/>
    <property type="molecule type" value="Genomic_DNA"/>
</dbReference>
<dbReference type="Proteomes" id="UP000013523">
    <property type="component" value="Chromosome"/>
</dbReference>
<name>R4K6A7_CLOPA</name>
<dbReference type="AlphaFoldDB" id="R4K6A7"/>
<dbReference type="PATRIC" id="fig|86416.3.peg.82"/>
<protein>
    <submittedName>
        <fullName evidence="3">Transposase, IS605 OrfB family, central region</fullName>
    </submittedName>
</protein>
<feature type="domain" description="Cas12f1-like TNB" evidence="2">
    <location>
        <begin position="345"/>
        <end position="412"/>
    </location>
</feature>
<dbReference type="eggNOG" id="COG0675">
    <property type="taxonomic scope" value="Bacteria"/>
</dbReference>
<dbReference type="NCBIfam" id="TIGR01766">
    <property type="entry name" value="IS200/IS605 family accessory protein TnpB-like domain"/>
    <property type="match status" value="1"/>
</dbReference>
<proteinExistence type="predicted"/>
<dbReference type="Pfam" id="PF07282">
    <property type="entry name" value="Cas12f1-like_TNB"/>
    <property type="match status" value="1"/>
</dbReference>
<dbReference type="KEGG" id="cpas:Clopa_0090"/>
<dbReference type="OrthoDB" id="4278026at2"/>
<reference evidence="3 4" key="1">
    <citation type="submission" date="2012-01" db="EMBL/GenBank/DDBJ databases">
        <title>Complete sequence of chromosome of Clostridium pasteurianum BC1.</title>
        <authorList>
            <consortium name="US DOE Joint Genome Institute"/>
            <person name="Lucas S."/>
            <person name="Han J."/>
            <person name="Lapidus A."/>
            <person name="Cheng J.-F."/>
            <person name="Goodwin L."/>
            <person name="Pitluck S."/>
            <person name="Peters L."/>
            <person name="Mikhailova N."/>
            <person name="Teshima H."/>
            <person name="Detter J.C."/>
            <person name="Han C."/>
            <person name="Tapia R."/>
            <person name="Land M."/>
            <person name="Hauser L."/>
            <person name="Kyrpides N."/>
            <person name="Ivanova N."/>
            <person name="Pagani I."/>
            <person name="Dunn J."/>
            <person name="Taghavi S."/>
            <person name="Francis A."/>
            <person name="van der Lelie D."/>
            <person name="Woyke T."/>
        </authorList>
    </citation>
    <scope>NUCLEOTIDE SEQUENCE [LARGE SCALE GENOMIC DNA]</scope>
    <source>
        <strain evidence="3 4">BC1</strain>
    </source>
</reference>
<dbReference type="InterPro" id="IPR010095">
    <property type="entry name" value="Cas12f1-like_TNB"/>
</dbReference>
<dbReference type="NCBIfam" id="NF040570">
    <property type="entry name" value="guided_TnpB"/>
    <property type="match status" value="1"/>
</dbReference>
<dbReference type="HOGENOM" id="CLU_603928_0_0_9"/>
<keyword evidence="1" id="KW-0238">DNA-binding</keyword>
<dbReference type="GO" id="GO:0003677">
    <property type="term" value="F:DNA binding"/>
    <property type="evidence" value="ECO:0007669"/>
    <property type="project" value="UniProtKB-KW"/>
</dbReference>
<sequence>MNKCIKITIKNCNQLNFTNINKTLSNIRYMTCKASNKAMQMYYMWEYERMNYKKLNGQYPIDKDLFGKTYRNVVEGYMKEIMNIVNTSNVSQTNAFVLKKWNSDKQDILNYRKSVASFKLNMPIYIYNKNYKIIQGNNGYEIDAAIFNKKQDLRHVTFNIDKLDNNKKVTLNKIISGIYKQGAAQIIQDKKGKWYFIISFSFVPDIKELDKNRILGVDLGITNTATLQIWDNNEKKWDKLLYRECILDGKESIHFRQKVEARRRSMLISCKVAGDGRSGHGTKTKIRSASNIGDKINNFRDTLNHKYSKYIVDFAVKHNCGTVQLEDLTGFNPENNFLKSWPYFDMQSKIKYKSKEKGIDIKIINPYKTSQRCSICGCIDKLNRDSKNNQSIFKCINCGYEEHADINAAKNIALPNIEKLIKNFAKIP</sequence>
<evidence type="ECO:0000259" key="2">
    <source>
        <dbReference type="Pfam" id="PF07282"/>
    </source>
</evidence>
<accession>R4K6A7</accession>